<feature type="region of interest" description="Disordered" evidence="1">
    <location>
        <begin position="24"/>
        <end position="50"/>
    </location>
</feature>
<accession>A0A5N7MTN9</accession>
<feature type="compositionally biased region" description="Basic and acidic residues" evidence="1">
    <location>
        <begin position="38"/>
        <end position="50"/>
    </location>
</feature>
<dbReference type="OrthoDB" id="8451554at2"/>
<evidence type="ECO:0008006" key="5">
    <source>
        <dbReference type="Google" id="ProtNLM"/>
    </source>
</evidence>
<sequence length="193" mass="21716">MKTIATIALAALLAGTGTYALAQQTPAPDAPAASQDQGRQDRRPRMSQDDFNRLVDARIASIKAGLKLSADQERLWTPVETAIRTSATERFSSFEQRPTREQRQSVDFMQRLEQRSTMRTEGAQRSAAVTTALRPLWNTFSEDQKRIAPRLLREAVDFDGPRWNDRGGRRGHGRDHHRMGMHQGGPRGPVQQQ</sequence>
<comment type="caution">
    <text evidence="3">The sequence shown here is derived from an EMBL/GenBank/DDBJ whole genome shotgun (WGS) entry which is preliminary data.</text>
</comment>
<reference evidence="3 4" key="1">
    <citation type="journal article" date="2019" name="Syst. Appl. Microbiol.">
        <title>Microvirga tunisiensis sp. nov., a root nodule symbiotic bacterium isolated from Lupinus micranthus and L. luteus grown in Northern Tunisia.</title>
        <authorList>
            <person name="Msaddak A."/>
            <person name="Rejili M."/>
            <person name="Duran D."/>
            <person name="Mars M."/>
            <person name="Palacios J.M."/>
            <person name="Ruiz-Argueso T."/>
            <person name="Rey L."/>
            <person name="Imperial J."/>
        </authorList>
    </citation>
    <scope>NUCLEOTIDE SEQUENCE [LARGE SCALE GENOMIC DNA]</scope>
    <source>
        <strain evidence="3 4">Lmie10</strain>
    </source>
</reference>
<keyword evidence="4" id="KW-1185">Reference proteome</keyword>
<organism evidence="3 4">
    <name type="scientific">Microvirga tunisiensis</name>
    <dbReference type="NCBI Taxonomy" id="2108360"/>
    <lineage>
        <taxon>Bacteria</taxon>
        <taxon>Pseudomonadati</taxon>
        <taxon>Pseudomonadota</taxon>
        <taxon>Alphaproteobacteria</taxon>
        <taxon>Hyphomicrobiales</taxon>
        <taxon>Methylobacteriaceae</taxon>
        <taxon>Microvirga</taxon>
    </lineage>
</organism>
<name>A0A5N7MTN9_9HYPH</name>
<dbReference type="Proteomes" id="UP000403266">
    <property type="component" value="Unassembled WGS sequence"/>
</dbReference>
<dbReference type="InterPro" id="IPR012899">
    <property type="entry name" value="LTXXQ"/>
</dbReference>
<feature type="compositionally biased region" description="Basic residues" evidence="1">
    <location>
        <begin position="169"/>
        <end position="180"/>
    </location>
</feature>
<feature type="compositionally biased region" description="Low complexity" evidence="1">
    <location>
        <begin position="24"/>
        <end position="37"/>
    </location>
</feature>
<dbReference type="Pfam" id="PF07813">
    <property type="entry name" value="LTXXQ"/>
    <property type="match status" value="1"/>
</dbReference>
<dbReference type="EMBL" id="VOSK01000349">
    <property type="protein sequence ID" value="MPR30343.1"/>
    <property type="molecule type" value="Genomic_DNA"/>
</dbReference>
<keyword evidence="2" id="KW-0732">Signal</keyword>
<evidence type="ECO:0000256" key="1">
    <source>
        <dbReference type="SAM" id="MobiDB-lite"/>
    </source>
</evidence>
<feature type="compositionally biased region" description="Basic and acidic residues" evidence="1">
    <location>
        <begin position="158"/>
        <end position="168"/>
    </location>
</feature>
<evidence type="ECO:0000313" key="3">
    <source>
        <dbReference type="EMBL" id="MPR30343.1"/>
    </source>
</evidence>
<feature type="signal peptide" evidence="2">
    <location>
        <begin position="1"/>
        <end position="22"/>
    </location>
</feature>
<feature type="chain" id="PRO_5030135760" description="LTXXQ motif family protein" evidence="2">
    <location>
        <begin position="23"/>
        <end position="193"/>
    </location>
</feature>
<feature type="region of interest" description="Disordered" evidence="1">
    <location>
        <begin position="158"/>
        <end position="193"/>
    </location>
</feature>
<evidence type="ECO:0000313" key="4">
    <source>
        <dbReference type="Proteomes" id="UP000403266"/>
    </source>
</evidence>
<dbReference type="GO" id="GO:0042597">
    <property type="term" value="C:periplasmic space"/>
    <property type="evidence" value="ECO:0007669"/>
    <property type="project" value="InterPro"/>
</dbReference>
<dbReference type="AlphaFoldDB" id="A0A5N7MTN9"/>
<protein>
    <recommendedName>
        <fullName evidence="5">LTXXQ motif family protein</fullName>
    </recommendedName>
</protein>
<dbReference type="RefSeq" id="WP_152717189.1">
    <property type="nucleotide sequence ID" value="NZ_VOSJ01000372.1"/>
</dbReference>
<gene>
    <name evidence="3" type="ORF">FS320_36255</name>
</gene>
<evidence type="ECO:0000256" key="2">
    <source>
        <dbReference type="SAM" id="SignalP"/>
    </source>
</evidence>
<proteinExistence type="predicted"/>